<dbReference type="Pfam" id="PF00664">
    <property type="entry name" value="ABC_membrane"/>
    <property type="match status" value="1"/>
</dbReference>
<dbReference type="Proteomes" id="UP000315234">
    <property type="component" value="Unassembled WGS sequence"/>
</dbReference>
<name>A0AAN5HR02_CORST</name>
<dbReference type="InterPro" id="IPR003439">
    <property type="entry name" value="ABC_transporter-like_ATP-bd"/>
</dbReference>
<organism evidence="10 11">
    <name type="scientific">Corynebacterium striatum</name>
    <dbReference type="NCBI Taxonomy" id="43770"/>
    <lineage>
        <taxon>Bacteria</taxon>
        <taxon>Bacillati</taxon>
        <taxon>Actinomycetota</taxon>
        <taxon>Actinomycetes</taxon>
        <taxon>Mycobacteriales</taxon>
        <taxon>Corynebacteriaceae</taxon>
        <taxon>Corynebacterium</taxon>
    </lineage>
</organism>
<evidence type="ECO:0000256" key="5">
    <source>
        <dbReference type="ARBA" id="ARBA00022989"/>
    </source>
</evidence>
<dbReference type="SUPFAM" id="SSF90123">
    <property type="entry name" value="ABC transporter transmembrane region"/>
    <property type="match status" value="1"/>
</dbReference>
<dbReference type="PROSITE" id="PS50893">
    <property type="entry name" value="ABC_TRANSPORTER_2"/>
    <property type="match status" value="1"/>
</dbReference>
<dbReference type="InterPro" id="IPR036640">
    <property type="entry name" value="ABC1_TM_sf"/>
</dbReference>
<keyword evidence="2 7" id="KW-0812">Transmembrane</keyword>
<dbReference type="AlphaFoldDB" id="A0AAN5HR02"/>
<evidence type="ECO:0000256" key="6">
    <source>
        <dbReference type="ARBA" id="ARBA00023136"/>
    </source>
</evidence>
<feature type="transmembrane region" description="Helical" evidence="7">
    <location>
        <begin position="58"/>
        <end position="79"/>
    </location>
</feature>
<evidence type="ECO:0000313" key="10">
    <source>
        <dbReference type="EMBL" id="GEA41850.1"/>
    </source>
</evidence>
<feature type="domain" description="ABC transporter" evidence="8">
    <location>
        <begin position="336"/>
        <end position="523"/>
    </location>
</feature>
<dbReference type="GO" id="GO:0005524">
    <property type="term" value="F:ATP binding"/>
    <property type="evidence" value="ECO:0007669"/>
    <property type="project" value="UniProtKB-KW"/>
</dbReference>
<feature type="domain" description="ABC transmembrane type-1" evidence="9">
    <location>
        <begin position="26"/>
        <end position="303"/>
    </location>
</feature>
<dbReference type="EMBL" id="BJLD01000001">
    <property type="protein sequence ID" value="GEA41850.1"/>
    <property type="molecule type" value="Genomic_DNA"/>
</dbReference>
<comment type="subcellular location">
    <subcellularLocation>
        <location evidence="1">Cell membrane</location>
        <topology evidence="1">Multi-pass membrane protein</topology>
    </subcellularLocation>
</comment>
<dbReference type="PROSITE" id="PS50929">
    <property type="entry name" value="ABC_TM1F"/>
    <property type="match status" value="1"/>
</dbReference>
<keyword evidence="3" id="KW-0547">Nucleotide-binding</keyword>
<feature type="transmembrane region" description="Helical" evidence="7">
    <location>
        <begin position="135"/>
        <end position="156"/>
    </location>
</feature>
<gene>
    <name evidence="10" type="ORF">Cst04h_00200</name>
</gene>
<dbReference type="InterPro" id="IPR003593">
    <property type="entry name" value="AAA+_ATPase"/>
</dbReference>
<evidence type="ECO:0000259" key="8">
    <source>
        <dbReference type="PROSITE" id="PS50893"/>
    </source>
</evidence>
<comment type="caution">
    <text evidence="10">The sequence shown here is derived from an EMBL/GenBank/DDBJ whole genome shotgun (WGS) entry which is preliminary data.</text>
</comment>
<accession>A0AAN5HR02</accession>
<dbReference type="Gene3D" id="3.40.50.300">
    <property type="entry name" value="P-loop containing nucleotide triphosphate hydrolases"/>
    <property type="match status" value="1"/>
</dbReference>
<sequence length="523" mass="54227">MAAPLDPRLMRLVPPVRGLILRTGSFQALDTVLVIARGVLIGTVAARTITSDAHLRELWPLLLAVLAVVLLHAAAAWASSRAQAHAVGKTVDALRMRTLRALATRDPRVVQEESGQWRHVLTRGMEDFRPYLSQFLPALVAVCIATPAALVTIAYFDWVSAVFALVTLPLIPAFMVLIGALTAQHTQRRLAVTAGLGGQLADLVRGAPTLRALHATKQPTRSVGSLGERHSKATMGVLRLAFLSSFALEFLATLSVALVAVNIGLRLVTGSIELLPALVVLIIVPEVFNPVRAVGSSFHAAADGLEAAQMLLGVIDSAAAKPEVTGGYRTLAGSEVSVSHVSISGRDGMRPQDLTFKARPGALTVLSGANGSGKSTVLLALLGALPDAAVTGTVRLPPGSAYLAASPALVTGTVAENLALTDATDSALAAAQDAVPLGVGHAHDVATGGTGISAGQRERVGIVRTLAVDAPCYLLDEPTAHLSPELVTNVIAALQARAHAGAVVLVASHDPRLIAKADEVIEL</sequence>
<protein>
    <submittedName>
        <fullName evidence="10">ATP-binding protein ABC transporter CydD</fullName>
    </submittedName>
</protein>
<evidence type="ECO:0000256" key="1">
    <source>
        <dbReference type="ARBA" id="ARBA00004651"/>
    </source>
</evidence>
<dbReference type="InterPro" id="IPR027417">
    <property type="entry name" value="P-loop_NTPase"/>
</dbReference>
<evidence type="ECO:0000259" key="9">
    <source>
        <dbReference type="PROSITE" id="PS50929"/>
    </source>
</evidence>
<dbReference type="RefSeq" id="WP_005531384.1">
    <property type="nucleotide sequence ID" value="NZ_BJLD01000001.1"/>
</dbReference>
<keyword evidence="4 10" id="KW-0067">ATP-binding</keyword>
<evidence type="ECO:0000256" key="4">
    <source>
        <dbReference type="ARBA" id="ARBA00022840"/>
    </source>
</evidence>
<dbReference type="SMART" id="SM00382">
    <property type="entry name" value="AAA"/>
    <property type="match status" value="1"/>
</dbReference>
<dbReference type="Gene3D" id="1.20.1560.10">
    <property type="entry name" value="ABC transporter type 1, transmembrane domain"/>
    <property type="match status" value="1"/>
</dbReference>
<dbReference type="GO" id="GO:0016887">
    <property type="term" value="F:ATP hydrolysis activity"/>
    <property type="evidence" value="ECO:0007669"/>
    <property type="project" value="InterPro"/>
</dbReference>
<dbReference type="InterPro" id="IPR011527">
    <property type="entry name" value="ABC1_TM_dom"/>
</dbReference>
<evidence type="ECO:0000256" key="7">
    <source>
        <dbReference type="SAM" id="Phobius"/>
    </source>
</evidence>
<dbReference type="PANTHER" id="PTHR24221:SF590">
    <property type="entry name" value="COMPONENT LINKED WITH THE ASSEMBLY OF CYTOCHROME' TRANSPORT TRANSMEMBRANE ATP-BINDING PROTEIN ABC TRANSPORTER CYDD-RELATED"/>
    <property type="match status" value="1"/>
</dbReference>
<dbReference type="SUPFAM" id="SSF52540">
    <property type="entry name" value="P-loop containing nucleoside triphosphate hydrolases"/>
    <property type="match status" value="1"/>
</dbReference>
<feature type="transmembrane region" description="Helical" evidence="7">
    <location>
        <begin position="237"/>
        <end position="261"/>
    </location>
</feature>
<evidence type="ECO:0000256" key="3">
    <source>
        <dbReference type="ARBA" id="ARBA00022741"/>
    </source>
</evidence>
<keyword evidence="5 7" id="KW-1133">Transmembrane helix</keyword>
<dbReference type="PANTHER" id="PTHR24221">
    <property type="entry name" value="ATP-BINDING CASSETTE SUB-FAMILY B"/>
    <property type="match status" value="1"/>
</dbReference>
<dbReference type="InterPro" id="IPR039421">
    <property type="entry name" value="Type_1_exporter"/>
</dbReference>
<feature type="transmembrane region" description="Helical" evidence="7">
    <location>
        <begin position="162"/>
        <end position="181"/>
    </location>
</feature>
<dbReference type="CDD" id="cd18584">
    <property type="entry name" value="ABC_6TM_AarD_CydD"/>
    <property type="match status" value="1"/>
</dbReference>
<evidence type="ECO:0000256" key="2">
    <source>
        <dbReference type="ARBA" id="ARBA00022692"/>
    </source>
</evidence>
<proteinExistence type="predicted"/>
<reference evidence="10 11" key="1">
    <citation type="submission" date="2019-06" db="EMBL/GenBank/DDBJ databases">
        <title>Draft genome sequence of Corynebacterium striatum NBRC 15291.</title>
        <authorList>
            <person name="Miura T."/>
            <person name="Furukawa M."/>
            <person name="Shimamura M."/>
            <person name="Ohyama Y."/>
            <person name="Yamazoe A."/>
            <person name="Kawasaki H."/>
        </authorList>
    </citation>
    <scope>NUCLEOTIDE SEQUENCE [LARGE SCALE GENOMIC DNA]</scope>
    <source>
        <strain evidence="10 11">NBRC 15291</strain>
    </source>
</reference>
<dbReference type="GO" id="GO:0005886">
    <property type="term" value="C:plasma membrane"/>
    <property type="evidence" value="ECO:0007669"/>
    <property type="project" value="UniProtKB-SubCell"/>
</dbReference>
<evidence type="ECO:0000313" key="11">
    <source>
        <dbReference type="Proteomes" id="UP000315234"/>
    </source>
</evidence>
<dbReference type="GO" id="GO:0140359">
    <property type="term" value="F:ABC-type transporter activity"/>
    <property type="evidence" value="ECO:0007669"/>
    <property type="project" value="InterPro"/>
</dbReference>
<keyword evidence="6 7" id="KW-0472">Membrane</keyword>
<dbReference type="Pfam" id="PF00005">
    <property type="entry name" value="ABC_tran"/>
    <property type="match status" value="1"/>
</dbReference>